<dbReference type="PROSITE" id="PS50014">
    <property type="entry name" value="BROMODOMAIN_2"/>
    <property type="match status" value="1"/>
</dbReference>
<dbReference type="CDD" id="cd04369">
    <property type="entry name" value="Bromodomain"/>
    <property type="match status" value="1"/>
</dbReference>
<feature type="compositionally biased region" description="Basic and acidic residues" evidence="4">
    <location>
        <begin position="600"/>
        <end position="624"/>
    </location>
</feature>
<feature type="compositionally biased region" description="Low complexity" evidence="4">
    <location>
        <begin position="1704"/>
        <end position="1716"/>
    </location>
</feature>
<feature type="compositionally biased region" description="Basic and acidic residues" evidence="4">
    <location>
        <begin position="69"/>
        <end position="81"/>
    </location>
</feature>
<feature type="region of interest" description="Disordered" evidence="4">
    <location>
        <begin position="66"/>
        <end position="98"/>
    </location>
</feature>
<accession>A0A7R8X9M7</accession>
<evidence type="ECO:0000256" key="1">
    <source>
        <dbReference type="ARBA" id="ARBA00023117"/>
    </source>
</evidence>
<dbReference type="Pfam" id="PF23450">
    <property type="entry name" value="KIAA2026_hel"/>
    <property type="match status" value="1"/>
</dbReference>
<feature type="domain" description="Bromo" evidence="5">
    <location>
        <begin position="175"/>
        <end position="247"/>
    </location>
</feature>
<dbReference type="EMBL" id="CAJPEV010000884">
    <property type="protein sequence ID" value="CAG0889296.1"/>
    <property type="molecule type" value="Genomic_DNA"/>
</dbReference>
<feature type="compositionally biased region" description="Polar residues" evidence="4">
    <location>
        <begin position="1678"/>
        <end position="1691"/>
    </location>
</feature>
<evidence type="ECO:0000256" key="2">
    <source>
        <dbReference type="PROSITE-ProRule" id="PRU00035"/>
    </source>
</evidence>
<feature type="compositionally biased region" description="Basic residues" evidence="4">
    <location>
        <begin position="565"/>
        <end position="577"/>
    </location>
</feature>
<dbReference type="PANTHER" id="PTHR31095:SF3">
    <property type="entry name" value="RIKEN CDNA 9930021J03 GENE"/>
    <property type="match status" value="1"/>
</dbReference>
<dbReference type="EMBL" id="LR900401">
    <property type="protein sequence ID" value="CAD7245555.1"/>
    <property type="molecule type" value="Genomic_DNA"/>
</dbReference>
<evidence type="ECO:0000256" key="4">
    <source>
        <dbReference type="SAM" id="MobiDB-lite"/>
    </source>
</evidence>
<evidence type="ECO:0000256" key="3">
    <source>
        <dbReference type="SAM" id="Coils"/>
    </source>
</evidence>
<dbReference type="Pfam" id="PF00439">
    <property type="entry name" value="Bromodomain"/>
    <property type="match status" value="1"/>
</dbReference>
<feature type="compositionally biased region" description="Acidic residues" evidence="4">
    <location>
        <begin position="546"/>
        <end position="559"/>
    </location>
</feature>
<dbReference type="Proteomes" id="UP000677054">
    <property type="component" value="Unassembled WGS sequence"/>
</dbReference>
<feature type="compositionally biased region" description="Acidic residues" evidence="4">
    <location>
        <begin position="879"/>
        <end position="891"/>
    </location>
</feature>
<feature type="coiled-coil region" evidence="3">
    <location>
        <begin position="316"/>
        <end position="344"/>
    </location>
</feature>
<proteinExistence type="predicted"/>
<feature type="compositionally biased region" description="Basic and acidic residues" evidence="4">
    <location>
        <begin position="670"/>
        <end position="686"/>
    </location>
</feature>
<sequence length="1821" mass="199616">MREQSVMPRQWEQLARHMESPDLIEHGSSGSEDTVTCEQNAENKAILNPSRQNSVIVCNPASYGNAEKQNAESHSEPEVHDPGGGGISDARKDCDDQQTVDLSSDIACDDQEDNVLSSDVACDVQEDIVLSSDSVPTSQGDCPESIGLPTTSSLEMDENTIENLGCIVMRLMSKELDTYNWPFLERVDSKLENLWDYDEVITQPMWLRKIKEKLDKQEYETLADIIKDLRLMFENCYRYNGSGHSVSKKALRLEEEMEKFISVLPEEMQKKVSLEATSGLPLDDVSSHLKRRETRGNKGYFSYVLYRVRHARPERIRELKEQLKEQKRLEREEKESVIMDWEKNVLLSGSQGTQLRTMWEAFEVLGVEPKFWEILGQTSPFVETAFHNLTYQQRVWIVKSLCDWILQNHKTVGNAVREIESPRPKVLGFDRDGYSYLYFPEFSIWSVRAYKMGPVLYVPSEDEGVWSPKRPRKRRCHASEDDDWEANVGIKRRKTGAASQTQGERRLRQDARIKSKGKPNYSEPASDEELDGAIEEDEGQGSVHGDEDDEVGEGEDPGNEENWSRRTRSGRGRRRGRACFPNKRGLRRQSAGKGTPIANHQEEPSPRKRRSEARNSRATNEDKNASVSMCETPRGRGGKRGRGRGQRGGRRRSRKPLPPLLKEEGETDETVIKEEKPADDLIDASEKGVMEVKENGALVLEGEPTSSDFAKEAKEMKIIPNESEVQVEAIQEGKKEEHEVSDSLVGIVKKDEVVNLNGDDAIKQEGGSCAGEELRQEEKVNGNEDDIKSGFAMIVDSVESLRSLIESLKAQQPIPKGTTLPLGVGRTCELQLIKNLEKWLENVEPWEAKILSTKRKILQRLFKENEMWLSRDPSAPEPGADEWDSGQEEDIPPTQETESVISEDKGKGVDEESQDSSPSSDPSEIDRASTPDGMMRTRRYQAKRKAKKKKKVVDLENSDSDEDSSLKLSQMTTSSRGRVRKPKKYSDDDWQYPDDHQAASAKHSFSSGSSRSTPRSLQYSKILTPEQHIRSLREKVEAVKAKAAIVKSNIIGGERSGARAVLLNKGTSRISIGGSNEEEDASGMRKRKCYDPDPKPGCFLQIPVSDAMKRKIEESLAELPPGTDLDKFPLTIPVPYGQGKIVNLKIPAREAQRLLVHPTAQQQGLGNPANKDILQQAMEIEEIPGANASPSKAQVPVIRTAKRPDGRSPTASVTDIQRSISEGMVQSMNEAIQRSQQLLSNRPQESLVTKAINGPTLSESQSSDGLVASGHNQPLISTPRIVQVHSRSIPASGAPCIVRVQSEVSKSSHVVQMPESSRLAASEHQHVIQGHDQTRQATLVSAVGTQTVARSLLQTSSLPSRPECVTSVAPAGVVTSSAALYTVSTLAQTSVQATSSSTSQLHGQLSSPMQTVLVTSPAGVQMQIRSTPAPLLQNVQVSTPTGPTIQTVKMSTPPRSTSRIVRVSSSPGHQLQNVQMSSFASPLGARLGSPIQTVQMTSPSGSGMQTLQVATSQGSSQPRAQAPQIQVVQIPNLQAVFSSPTQSQLHVPASPARSPHVTVSPSIGDGTRELQSIVIQSQQPQLQSVVSLGGGTAVQFHPLFQTVGHPTVVYQGVPVYQTAVTIAPNIVSALPASNRIASIQSVSNQVPVQFAANRMSIQPAVSSQVSVQPGQGSTVQSPPNLVPSQVSSSDGASMHLLSSPMPLQSSVTQVSAQSSTDEQQHPTSTSDSTIHAAQSSSAPSTSTVSSTSVGSSDGAREDLEHVKFVLVDDGGTYRLGKIDPATGRPVVLQPEEVQRFGIGGKGVRLVTVGDEVRVKLQKNNN</sequence>
<name>A0A7R8X9M7_9CRUS</name>
<feature type="region of interest" description="Disordered" evidence="4">
    <location>
        <begin position="1662"/>
        <end position="1754"/>
    </location>
</feature>
<keyword evidence="3" id="KW-0175">Coiled coil</keyword>
<dbReference type="InterPro" id="IPR040214">
    <property type="entry name" value="BRD10"/>
</dbReference>
<feature type="compositionally biased region" description="Acidic residues" evidence="4">
    <location>
        <begin position="525"/>
        <end position="539"/>
    </location>
</feature>
<evidence type="ECO:0000313" key="7">
    <source>
        <dbReference type="Proteomes" id="UP000677054"/>
    </source>
</evidence>
<organism evidence="6">
    <name type="scientific">Darwinula stevensoni</name>
    <dbReference type="NCBI Taxonomy" id="69355"/>
    <lineage>
        <taxon>Eukaryota</taxon>
        <taxon>Metazoa</taxon>
        <taxon>Ecdysozoa</taxon>
        <taxon>Arthropoda</taxon>
        <taxon>Crustacea</taxon>
        <taxon>Oligostraca</taxon>
        <taxon>Ostracoda</taxon>
        <taxon>Podocopa</taxon>
        <taxon>Podocopida</taxon>
        <taxon>Darwinulocopina</taxon>
        <taxon>Darwinuloidea</taxon>
        <taxon>Darwinulidae</taxon>
        <taxon>Darwinula</taxon>
    </lineage>
</organism>
<feature type="compositionally biased region" description="Low complexity" evidence="4">
    <location>
        <begin position="1735"/>
        <end position="1752"/>
    </location>
</feature>
<dbReference type="PANTHER" id="PTHR31095">
    <property type="entry name" value="RIKEN CDNA 9930021J03 GENE"/>
    <property type="match status" value="1"/>
</dbReference>
<dbReference type="InterPro" id="IPR036427">
    <property type="entry name" value="Bromodomain-like_sf"/>
</dbReference>
<feature type="compositionally biased region" description="Low complexity" evidence="4">
    <location>
        <begin position="1662"/>
        <end position="1677"/>
    </location>
</feature>
<dbReference type="SMART" id="SM00297">
    <property type="entry name" value="BROMO"/>
    <property type="match status" value="1"/>
</dbReference>
<feature type="region of interest" description="Disordered" evidence="4">
    <location>
        <begin position="463"/>
        <end position="686"/>
    </location>
</feature>
<dbReference type="InterPro" id="IPR056522">
    <property type="entry name" value="KIAA2026_hel"/>
</dbReference>
<feature type="region of interest" description="Disordered" evidence="4">
    <location>
        <begin position="1434"/>
        <end position="1458"/>
    </location>
</feature>
<dbReference type="Gene3D" id="1.20.920.10">
    <property type="entry name" value="Bromodomain-like"/>
    <property type="match status" value="1"/>
</dbReference>
<feature type="region of interest" description="Disordered" evidence="4">
    <location>
        <begin position="869"/>
        <end position="1022"/>
    </location>
</feature>
<evidence type="ECO:0000313" key="6">
    <source>
        <dbReference type="EMBL" id="CAD7245555.1"/>
    </source>
</evidence>
<feature type="compositionally biased region" description="Basic residues" evidence="4">
    <location>
        <begin position="636"/>
        <end position="655"/>
    </location>
</feature>
<feature type="compositionally biased region" description="Basic residues" evidence="4">
    <location>
        <begin position="936"/>
        <end position="951"/>
    </location>
</feature>
<dbReference type="InterPro" id="IPR001487">
    <property type="entry name" value="Bromodomain"/>
</dbReference>
<feature type="compositionally biased region" description="Low complexity" evidence="4">
    <location>
        <begin position="998"/>
        <end position="1016"/>
    </location>
</feature>
<keyword evidence="7" id="KW-1185">Reference proteome</keyword>
<dbReference type="SUPFAM" id="SSF47370">
    <property type="entry name" value="Bromodomain"/>
    <property type="match status" value="1"/>
</dbReference>
<feature type="compositionally biased region" description="Polar residues" evidence="4">
    <location>
        <begin position="1721"/>
        <end position="1734"/>
    </location>
</feature>
<feature type="compositionally biased region" description="Polar residues" evidence="4">
    <location>
        <begin position="1434"/>
        <end position="1450"/>
    </location>
</feature>
<gene>
    <name evidence="6" type="ORF">DSTB1V02_LOCUS5427</name>
</gene>
<reference evidence="6" key="1">
    <citation type="submission" date="2020-11" db="EMBL/GenBank/DDBJ databases">
        <authorList>
            <person name="Tran Van P."/>
        </authorList>
    </citation>
    <scope>NUCLEOTIDE SEQUENCE</scope>
</reference>
<evidence type="ECO:0000259" key="5">
    <source>
        <dbReference type="PROSITE" id="PS50014"/>
    </source>
</evidence>
<protein>
    <recommendedName>
        <fullName evidence="5">Bromo domain-containing protein</fullName>
    </recommendedName>
</protein>
<dbReference type="PRINTS" id="PR00503">
    <property type="entry name" value="BROMODOMAIN"/>
</dbReference>
<keyword evidence="1 2" id="KW-0103">Bromodomain</keyword>
<dbReference type="OrthoDB" id="21449at2759"/>
<feature type="compositionally biased region" description="Basic and acidic residues" evidence="4">
    <location>
        <begin position="503"/>
        <end position="513"/>
    </location>
</feature>